<sequence>MYFVYGVFTSILLLLGFVGIVLHKKQMHLWIASYVAQQFRSRPSLSQEPIHIFFCVADHYEPAVGGVPYEQECVRVEKWMKLYPALASKHRDASGRCPQHSFFFPAEEYRSEHLDHLAELSRMGFGDVEVHLHHDNDTAENLRNILLEFKTLLYEKHHLLRKNPESGDIEYGFIHGNWALDNSGLAGKWCGVNNEISILRETGCYADFTFPSAPDETQVQTINSLYYVTDDPLRPKSHNAGIAVEFGKKACGDLMLIQGPLGLNWKARKLGLLPRIENGELSGDNPPSNDRVDLWIKTHIHVQGRPNWIFVKLHTHGASEPNMDVLLGEPMDRMWTYLETNYNDGRKYCLHYVTAYEFFQVVKAAESGAMGDPTHFLEKIRERQSTQHVE</sequence>
<dbReference type="Proteomes" id="UP001302719">
    <property type="component" value="Chromosome"/>
</dbReference>
<gene>
    <name evidence="2" type="ORF">PP769_18395</name>
</gene>
<protein>
    <submittedName>
        <fullName evidence="2">Uncharacterized protein</fullName>
    </submittedName>
</protein>
<evidence type="ECO:0000313" key="2">
    <source>
        <dbReference type="EMBL" id="WNM57919.1"/>
    </source>
</evidence>
<proteinExistence type="predicted"/>
<keyword evidence="1" id="KW-0812">Transmembrane</keyword>
<dbReference type="EMBL" id="CP116967">
    <property type="protein sequence ID" value="WNM57919.1"/>
    <property type="molecule type" value="Genomic_DNA"/>
</dbReference>
<feature type="transmembrane region" description="Helical" evidence="1">
    <location>
        <begin position="6"/>
        <end position="23"/>
    </location>
</feature>
<evidence type="ECO:0000313" key="3">
    <source>
        <dbReference type="Proteomes" id="UP001302719"/>
    </source>
</evidence>
<keyword evidence="1" id="KW-0472">Membrane</keyword>
<keyword evidence="3" id="KW-1185">Reference proteome</keyword>
<dbReference type="KEGG" id="nall:PP769_18395"/>
<organism evidence="2 3">
    <name type="scientific">Candidatus Nitrospira allomarina</name>
    <dbReference type="NCBI Taxonomy" id="3020900"/>
    <lineage>
        <taxon>Bacteria</taxon>
        <taxon>Pseudomonadati</taxon>
        <taxon>Nitrospirota</taxon>
        <taxon>Nitrospiria</taxon>
        <taxon>Nitrospirales</taxon>
        <taxon>Nitrospiraceae</taxon>
        <taxon>Nitrospira</taxon>
    </lineage>
</organism>
<name>A0AA96GG35_9BACT</name>
<dbReference type="AlphaFoldDB" id="A0AA96GG35"/>
<evidence type="ECO:0000256" key="1">
    <source>
        <dbReference type="SAM" id="Phobius"/>
    </source>
</evidence>
<reference evidence="2 3" key="1">
    <citation type="submission" date="2023-01" db="EMBL/GenBank/DDBJ databases">
        <title>Cultivation and genomic characterization of new, ubiquitous marine nitrite-oxidizing bacteria from the Nitrospirales.</title>
        <authorList>
            <person name="Mueller A.J."/>
            <person name="Daebeler A."/>
            <person name="Herbold C.W."/>
            <person name="Kirkegaard R.H."/>
            <person name="Daims H."/>
        </authorList>
    </citation>
    <scope>NUCLEOTIDE SEQUENCE [LARGE SCALE GENOMIC DNA]</scope>
    <source>
        <strain evidence="2 3">VA</strain>
    </source>
</reference>
<accession>A0AA96GG35</accession>
<keyword evidence="1" id="KW-1133">Transmembrane helix</keyword>
<dbReference type="RefSeq" id="WP_312643004.1">
    <property type="nucleotide sequence ID" value="NZ_CP116967.1"/>
</dbReference>